<feature type="binding site" evidence="7 10">
    <location>
        <position position="49"/>
    </location>
    <ligand>
        <name>Mg(2+)</name>
        <dbReference type="ChEBI" id="CHEBI:18420"/>
    </ligand>
</feature>
<comment type="subunit">
    <text evidence="3 7">Homodecamer; pentamer of dimers.</text>
</comment>
<gene>
    <name evidence="7" type="primary">panB</name>
    <name evidence="11" type="ORF">HPU229334_02015</name>
</gene>
<dbReference type="Gene3D" id="3.20.20.60">
    <property type="entry name" value="Phosphoenolpyruvate-binding domains"/>
    <property type="match status" value="1"/>
</dbReference>
<evidence type="ECO:0000256" key="7">
    <source>
        <dbReference type="HAMAP-Rule" id="MF_00156"/>
    </source>
</evidence>
<comment type="catalytic activity">
    <reaction evidence="7">
        <text>(6R)-5,10-methylene-5,6,7,8-tetrahydrofolate + 3-methyl-2-oxobutanoate + H2O = 2-dehydropantoate + (6S)-5,6,7,8-tetrahydrofolate</text>
        <dbReference type="Rhea" id="RHEA:11824"/>
        <dbReference type="ChEBI" id="CHEBI:11561"/>
        <dbReference type="ChEBI" id="CHEBI:11851"/>
        <dbReference type="ChEBI" id="CHEBI:15377"/>
        <dbReference type="ChEBI" id="CHEBI:15636"/>
        <dbReference type="ChEBI" id="CHEBI:57453"/>
        <dbReference type="EC" id="2.1.2.11"/>
    </reaction>
</comment>
<feature type="binding site" evidence="7 10">
    <location>
        <position position="88"/>
    </location>
    <ligand>
        <name>Mg(2+)</name>
        <dbReference type="ChEBI" id="CHEBI:18420"/>
    </ligand>
</feature>
<protein>
    <recommendedName>
        <fullName evidence="7">3-methyl-2-oxobutanoate hydroxymethyltransferase</fullName>
        <ecNumber evidence="7">2.1.2.11</ecNumber>
    </recommendedName>
    <alternativeName>
        <fullName evidence="7">Ketopantoate hydroxymethyltransferase</fullName>
        <shortName evidence="7">KPHMT</shortName>
    </alternativeName>
</protein>
<feature type="binding site" evidence="7 9">
    <location>
        <position position="117"/>
    </location>
    <ligand>
        <name>3-methyl-2-oxobutanoate</name>
        <dbReference type="ChEBI" id="CHEBI:11851"/>
    </ligand>
</feature>
<feature type="active site" description="Proton acceptor" evidence="7 8">
    <location>
        <position position="186"/>
    </location>
</feature>
<dbReference type="InterPro" id="IPR040442">
    <property type="entry name" value="Pyrv_kinase-like_dom_sf"/>
</dbReference>
<evidence type="ECO:0000256" key="4">
    <source>
        <dbReference type="ARBA" id="ARBA00022655"/>
    </source>
</evidence>
<sequence length="268" mass="29517">MSIQIENKQTTITQIKNKKNKEKITMITAYDALFAKIFDGEVDIILVGDSLHMSFFGESDTLSASLDSMIYHTKAVCNGAKKSLVVCDLPFGSVSNPACALESAIRVYKETKAQAVKIEGGIEVSDTIRLLVQNGIAVMGHIGLKPQFVRSEGGYKIKGKDKEENERLLQDALALQKAGVFCMVLEGVKSEVAREIAKSIEIPIIGIGSGVEVDGQVLVWSDAFGFFEDFKPKFVRQYLEGAKMVRTSLRKYVQDVKNGDFPSNDESY</sequence>
<keyword evidence="4 7" id="KW-0566">Pantothenate biosynthesis</keyword>
<feature type="binding site" evidence="7 10">
    <location>
        <position position="119"/>
    </location>
    <ligand>
        <name>Mg(2+)</name>
        <dbReference type="ChEBI" id="CHEBI:18420"/>
    </ligand>
</feature>
<dbReference type="PIRSF" id="PIRSF000388">
    <property type="entry name" value="Pantoate_hydroxy_MeTrfase"/>
    <property type="match status" value="1"/>
</dbReference>
<dbReference type="GO" id="GO:0000287">
    <property type="term" value="F:magnesium ion binding"/>
    <property type="evidence" value="ECO:0007669"/>
    <property type="project" value="TreeGrafter"/>
</dbReference>
<evidence type="ECO:0000256" key="10">
    <source>
        <dbReference type="PIRSR" id="PIRSR000388-3"/>
    </source>
</evidence>
<dbReference type="AlphaFoldDB" id="A0A0N1MRB4"/>
<keyword evidence="7" id="KW-0963">Cytoplasm</keyword>
<dbReference type="NCBIfam" id="NF001452">
    <property type="entry name" value="PRK00311.1"/>
    <property type="match status" value="1"/>
</dbReference>
<comment type="cofactor">
    <cofactor evidence="7 10">
        <name>Mg(2+)</name>
        <dbReference type="ChEBI" id="CHEBI:18420"/>
    </cofactor>
    <text evidence="7 10">Binds 1 Mg(2+) ion per subunit.</text>
</comment>
<dbReference type="STRING" id="35818.HPU229336_07525"/>
<dbReference type="Pfam" id="PF02548">
    <property type="entry name" value="Pantoate_transf"/>
    <property type="match status" value="1"/>
</dbReference>
<dbReference type="InterPro" id="IPR003700">
    <property type="entry name" value="Pantoate_hydroxy_MeTrfase"/>
</dbReference>
<evidence type="ECO:0000256" key="5">
    <source>
        <dbReference type="ARBA" id="ARBA00022679"/>
    </source>
</evidence>
<dbReference type="GO" id="GO:0005737">
    <property type="term" value="C:cytoplasm"/>
    <property type="evidence" value="ECO:0007669"/>
    <property type="project" value="UniProtKB-SubCell"/>
</dbReference>
<keyword evidence="7 10" id="KW-0479">Metal-binding</keyword>
<comment type="caution">
    <text evidence="11">The sequence shown here is derived from an EMBL/GenBank/DDBJ whole genome shotgun (WGS) entry which is preliminary data.</text>
</comment>
<dbReference type="FunFam" id="3.20.20.60:FF:000003">
    <property type="entry name" value="3-methyl-2-oxobutanoate hydroxymethyltransferase"/>
    <property type="match status" value="1"/>
</dbReference>
<dbReference type="RefSeq" id="WP_054197591.1">
    <property type="nucleotide sequence ID" value="NZ_CAKMIM010000001.1"/>
</dbReference>
<evidence type="ECO:0000313" key="12">
    <source>
        <dbReference type="Proteomes" id="UP000037997"/>
    </source>
</evidence>
<organism evidence="11 12">
    <name type="scientific">Helicobacter pullorum</name>
    <dbReference type="NCBI Taxonomy" id="35818"/>
    <lineage>
        <taxon>Bacteria</taxon>
        <taxon>Pseudomonadati</taxon>
        <taxon>Campylobacterota</taxon>
        <taxon>Epsilonproteobacteria</taxon>
        <taxon>Campylobacterales</taxon>
        <taxon>Helicobacteraceae</taxon>
        <taxon>Helicobacter</taxon>
    </lineage>
</organism>
<keyword evidence="7 10" id="KW-0460">Magnesium</keyword>
<comment type="similarity">
    <text evidence="2 7">Belongs to the PanB family.</text>
</comment>
<comment type="subcellular location">
    <subcellularLocation>
        <location evidence="7">Cytoplasm</location>
    </subcellularLocation>
</comment>
<reference evidence="11 12" key="1">
    <citation type="submission" date="2014-06" db="EMBL/GenBank/DDBJ databases">
        <title>Helicobacter pullorum isolates in fresh chicken meat - phenotypic and genotypic features.</title>
        <authorList>
            <person name="Borges V."/>
            <person name="Santos A."/>
            <person name="Correia C.B."/>
            <person name="Saraiva M."/>
            <person name="Menard A."/>
            <person name="Vieira L."/>
            <person name="Sampaio D.A."/>
            <person name="Gomes J.P."/>
            <person name="Oleastro M."/>
        </authorList>
    </citation>
    <scope>NUCLEOTIDE SEQUENCE [LARGE SCALE GENOMIC DNA]</scope>
    <source>
        <strain evidence="11 12">229334/12</strain>
    </source>
</reference>
<dbReference type="Proteomes" id="UP000037997">
    <property type="component" value="Unassembled WGS sequence"/>
</dbReference>
<comment type="function">
    <text evidence="6 7">Catalyzes the reversible reaction in which hydroxymethyl group from 5,10-methylenetetrahydrofolate is transferred onto alpha-ketoisovalerate to form ketopantoate.</text>
</comment>
<name>A0A0N1MRB4_9HELI</name>
<feature type="binding site" evidence="7 9">
    <location>
        <position position="88"/>
    </location>
    <ligand>
        <name>3-methyl-2-oxobutanoate</name>
        <dbReference type="ChEBI" id="CHEBI:11851"/>
    </ligand>
</feature>
<comment type="pathway">
    <text evidence="1 7">Cofactor biosynthesis; (R)-pantothenate biosynthesis; (R)-pantoate from 3-methyl-2-oxobutanoate: step 1/2.</text>
</comment>
<dbReference type="GO" id="GO:0008168">
    <property type="term" value="F:methyltransferase activity"/>
    <property type="evidence" value="ECO:0007669"/>
    <property type="project" value="UniProtKB-KW"/>
</dbReference>
<accession>A0A0N1MRB4</accession>
<dbReference type="PANTHER" id="PTHR20881:SF0">
    <property type="entry name" value="3-METHYL-2-OXOBUTANOATE HYDROXYMETHYLTRANSFERASE"/>
    <property type="match status" value="1"/>
</dbReference>
<dbReference type="PANTHER" id="PTHR20881">
    <property type="entry name" value="3-METHYL-2-OXOBUTANOATE HYDROXYMETHYLTRANSFERASE"/>
    <property type="match status" value="1"/>
</dbReference>
<evidence type="ECO:0000256" key="3">
    <source>
        <dbReference type="ARBA" id="ARBA00011424"/>
    </source>
</evidence>
<evidence type="ECO:0000256" key="6">
    <source>
        <dbReference type="ARBA" id="ARBA00056497"/>
    </source>
</evidence>
<keyword evidence="11" id="KW-0489">Methyltransferase</keyword>
<evidence type="ECO:0000313" key="11">
    <source>
        <dbReference type="EMBL" id="KPH56514.1"/>
    </source>
</evidence>
<dbReference type="CDD" id="cd06557">
    <property type="entry name" value="KPHMT-like"/>
    <property type="match status" value="1"/>
</dbReference>
<evidence type="ECO:0000256" key="8">
    <source>
        <dbReference type="PIRSR" id="PIRSR000388-1"/>
    </source>
</evidence>
<dbReference type="EC" id="2.1.2.11" evidence="7"/>
<evidence type="ECO:0000256" key="1">
    <source>
        <dbReference type="ARBA" id="ARBA00005033"/>
    </source>
</evidence>
<dbReference type="GO" id="GO:0015940">
    <property type="term" value="P:pantothenate biosynthetic process"/>
    <property type="evidence" value="ECO:0007669"/>
    <property type="project" value="UniProtKB-UniRule"/>
</dbReference>
<dbReference type="HAMAP" id="MF_00156">
    <property type="entry name" value="PanB"/>
    <property type="match status" value="1"/>
</dbReference>
<feature type="binding site" evidence="7 9">
    <location>
        <begin position="49"/>
        <end position="50"/>
    </location>
    <ligand>
        <name>3-methyl-2-oxobutanoate</name>
        <dbReference type="ChEBI" id="CHEBI:11851"/>
    </ligand>
</feature>
<dbReference type="EMBL" id="JNOC01000015">
    <property type="protein sequence ID" value="KPH56514.1"/>
    <property type="molecule type" value="Genomic_DNA"/>
</dbReference>
<evidence type="ECO:0000256" key="9">
    <source>
        <dbReference type="PIRSR" id="PIRSR000388-2"/>
    </source>
</evidence>
<keyword evidence="5 7" id="KW-0808">Transferase</keyword>
<dbReference type="GO" id="GO:0032259">
    <property type="term" value="P:methylation"/>
    <property type="evidence" value="ECO:0007669"/>
    <property type="project" value="UniProtKB-KW"/>
</dbReference>
<proteinExistence type="inferred from homology"/>
<dbReference type="PATRIC" id="fig|35818.11.peg.397"/>
<evidence type="ECO:0000256" key="2">
    <source>
        <dbReference type="ARBA" id="ARBA00008676"/>
    </source>
</evidence>
<dbReference type="UniPathway" id="UPA00028">
    <property type="reaction ID" value="UER00003"/>
</dbReference>
<dbReference type="NCBIfam" id="TIGR00222">
    <property type="entry name" value="panB"/>
    <property type="match status" value="1"/>
</dbReference>
<dbReference type="SUPFAM" id="SSF51621">
    <property type="entry name" value="Phosphoenolpyruvate/pyruvate domain"/>
    <property type="match status" value="1"/>
</dbReference>
<dbReference type="InterPro" id="IPR015813">
    <property type="entry name" value="Pyrv/PenolPyrv_kinase-like_dom"/>
</dbReference>
<dbReference type="GO" id="GO:0003864">
    <property type="term" value="F:3-methyl-2-oxobutanoate hydroxymethyltransferase activity"/>
    <property type="evidence" value="ECO:0007669"/>
    <property type="project" value="UniProtKB-UniRule"/>
</dbReference>